<accession>A0A8R1Y496</accession>
<dbReference type="EnsemblMetazoa" id="OVOC8370.1">
    <property type="protein sequence ID" value="OVOC8370.1"/>
    <property type="gene ID" value="WBGene00245179"/>
</dbReference>
<protein>
    <submittedName>
        <fullName evidence="2">Uncharacterized protein</fullName>
    </submittedName>
</protein>
<sequence length="130" mass="14391">MRLKKDCRKCLQATFCSRTDHRFLLNFSDETTCNLNAHDQCNSSSFRCTAGMQKSVGLVIVITLVMVELVVVGNDGAVRCGAVCAVRAVHSLSLFRLPLINYILSSPPPPPPPFSSPNFQKEIFLIICLF</sequence>
<keyword evidence="1" id="KW-1133">Transmembrane helix</keyword>
<reference evidence="3" key="1">
    <citation type="submission" date="2013-10" db="EMBL/GenBank/DDBJ databases">
        <title>Genome sequencing of Onchocerca volvulus.</title>
        <authorList>
            <person name="Cotton J."/>
            <person name="Tsai J."/>
            <person name="Stanley E."/>
            <person name="Tracey A."/>
            <person name="Holroyd N."/>
            <person name="Lustigman S."/>
            <person name="Berriman M."/>
        </authorList>
    </citation>
    <scope>NUCLEOTIDE SEQUENCE</scope>
</reference>
<dbReference type="EMBL" id="CMVM020000248">
    <property type="status" value="NOT_ANNOTATED_CDS"/>
    <property type="molecule type" value="Genomic_DNA"/>
</dbReference>
<evidence type="ECO:0000256" key="1">
    <source>
        <dbReference type="SAM" id="Phobius"/>
    </source>
</evidence>
<dbReference type="Proteomes" id="UP000024404">
    <property type="component" value="Unassembled WGS sequence"/>
</dbReference>
<proteinExistence type="predicted"/>
<feature type="transmembrane region" description="Helical" evidence="1">
    <location>
        <begin position="55"/>
        <end position="73"/>
    </location>
</feature>
<dbReference type="AlphaFoldDB" id="A0A8R1Y496"/>
<evidence type="ECO:0000313" key="2">
    <source>
        <dbReference type="EnsemblMetazoa" id="OVOC8370.1"/>
    </source>
</evidence>
<name>A0A8R1Y496_ONCVO</name>
<keyword evidence="3" id="KW-1185">Reference proteome</keyword>
<evidence type="ECO:0000313" key="3">
    <source>
        <dbReference type="Proteomes" id="UP000024404"/>
    </source>
</evidence>
<organism evidence="2 3">
    <name type="scientific">Onchocerca volvulus</name>
    <dbReference type="NCBI Taxonomy" id="6282"/>
    <lineage>
        <taxon>Eukaryota</taxon>
        <taxon>Metazoa</taxon>
        <taxon>Ecdysozoa</taxon>
        <taxon>Nematoda</taxon>
        <taxon>Chromadorea</taxon>
        <taxon>Rhabditida</taxon>
        <taxon>Spirurina</taxon>
        <taxon>Spiruromorpha</taxon>
        <taxon>Filarioidea</taxon>
        <taxon>Onchocercidae</taxon>
        <taxon>Onchocerca</taxon>
    </lineage>
</organism>
<reference evidence="2" key="2">
    <citation type="submission" date="2022-06" db="UniProtKB">
        <authorList>
            <consortium name="EnsemblMetazoa"/>
        </authorList>
    </citation>
    <scope>IDENTIFICATION</scope>
</reference>
<keyword evidence="1" id="KW-0472">Membrane</keyword>
<keyword evidence="1" id="KW-0812">Transmembrane</keyword>